<dbReference type="InterPro" id="IPR020471">
    <property type="entry name" value="AKR"/>
</dbReference>
<evidence type="ECO:0000256" key="2">
    <source>
        <dbReference type="ARBA" id="ARBA00022857"/>
    </source>
</evidence>
<comment type="caution">
    <text evidence="8">The sequence shown here is derived from an EMBL/GenBank/DDBJ whole genome shotgun (WGS) entry which is preliminary data.</text>
</comment>
<dbReference type="AlphaFoldDB" id="A0A9D1VHW5"/>
<accession>A0A9D1VHW5</accession>
<keyword evidence="2" id="KW-0521">NADP</keyword>
<organism evidence="8 9">
    <name type="scientific">Candidatus Limosilactobacillus merdigallinarum</name>
    <dbReference type="NCBI Taxonomy" id="2838652"/>
    <lineage>
        <taxon>Bacteria</taxon>
        <taxon>Bacillati</taxon>
        <taxon>Bacillota</taxon>
        <taxon>Bacilli</taxon>
        <taxon>Lactobacillales</taxon>
        <taxon>Lactobacillaceae</taxon>
        <taxon>Limosilactobacillus</taxon>
    </lineage>
</organism>
<dbReference type="FunFam" id="3.20.20.100:FF:000015">
    <property type="entry name" value="Oxidoreductase, aldo/keto reductase family"/>
    <property type="match status" value="1"/>
</dbReference>
<name>A0A9D1VHW5_9LACO</name>
<gene>
    <name evidence="8" type="ORF">H9856_04655</name>
</gene>
<reference evidence="8" key="1">
    <citation type="journal article" date="2021" name="PeerJ">
        <title>Extensive microbial diversity within the chicken gut microbiome revealed by metagenomics and culture.</title>
        <authorList>
            <person name="Gilroy R."/>
            <person name="Ravi A."/>
            <person name="Getino M."/>
            <person name="Pursley I."/>
            <person name="Horton D.L."/>
            <person name="Alikhan N.F."/>
            <person name="Baker D."/>
            <person name="Gharbi K."/>
            <person name="Hall N."/>
            <person name="Watson M."/>
            <person name="Adriaenssens E.M."/>
            <person name="Foster-Nyarko E."/>
            <person name="Jarju S."/>
            <person name="Secka A."/>
            <person name="Antonio M."/>
            <person name="Oren A."/>
            <person name="Chaudhuri R.R."/>
            <person name="La Ragione R."/>
            <person name="Hildebrand F."/>
            <person name="Pallen M.J."/>
        </authorList>
    </citation>
    <scope>NUCLEOTIDE SEQUENCE</scope>
    <source>
        <strain evidence="8">ChiSxjej3B15-572</strain>
    </source>
</reference>
<feature type="site" description="Lowers pKa of active site Tyr" evidence="6">
    <location>
        <position position="82"/>
    </location>
</feature>
<dbReference type="Proteomes" id="UP000824231">
    <property type="component" value="Unassembled WGS sequence"/>
</dbReference>
<comment type="similarity">
    <text evidence="1">Belongs to the aldo/keto reductase family.</text>
</comment>
<protein>
    <submittedName>
        <fullName evidence="8">Aldo/keto reductase</fullName>
    </submittedName>
</protein>
<reference evidence="8" key="2">
    <citation type="submission" date="2021-04" db="EMBL/GenBank/DDBJ databases">
        <authorList>
            <person name="Gilroy R."/>
        </authorList>
    </citation>
    <scope>NUCLEOTIDE SEQUENCE</scope>
    <source>
        <strain evidence="8">ChiSxjej3B15-572</strain>
    </source>
</reference>
<evidence type="ECO:0000256" key="6">
    <source>
        <dbReference type="PIRSR" id="PIRSR000097-3"/>
    </source>
</evidence>
<evidence type="ECO:0000313" key="8">
    <source>
        <dbReference type="EMBL" id="HIX35670.1"/>
    </source>
</evidence>
<evidence type="ECO:0000256" key="1">
    <source>
        <dbReference type="ARBA" id="ARBA00007905"/>
    </source>
</evidence>
<evidence type="ECO:0000256" key="3">
    <source>
        <dbReference type="ARBA" id="ARBA00023002"/>
    </source>
</evidence>
<dbReference type="GO" id="GO:0016616">
    <property type="term" value="F:oxidoreductase activity, acting on the CH-OH group of donors, NAD or NADP as acceptor"/>
    <property type="evidence" value="ECO:0007669"/>
    <property type="project" value="UniProtKB-ARBA"/>
</dbReference>
<dbReference type="SUPFAM" id="SSF51430">
    <property type="entry name" value="NAD(P)-linked oxidoreductase"/>
    <property type="match status" value="1"/>
</dbReference>
<dbReference type="Gene3D" id="3.20.20.100">
    <property type="entry name" value="NADP-dependent oxidoreductase domain"/>
    <property type="match status" value="1"/>
</dbReference>
<sequence length="296" mass="33113">MDKNLQPSITLNNGVKIPQLGMGVWKTPVKETATMVQNALENGYVLIDTAKQYGNEEGVGQGMQAAIQDGKVARDDIFLTTKIFNGDQGDYDHVRKGVEGQLRALQTDHVDLLLEHWPVNGRYVETWKALEAILADGQARAIGVCNFDNGRMINLIDHAKVMPAVNQIEFNPGILQNNIRKFDQSEGIKIEAWSPLGHGRLLSAPVIMKIAQDHNKTVAQVILRWGLQHGVIELSKTSHVSRMKENADIFDFTLTPYEMIQIDALDKDQHAIWYDKFKWSGNPDGVDDYIGAPGKW</sequence>
<dbReference type="EMBL" id="DXFH01000019">
    <property type="protein sequence ID" value="HIX35670.1"/>
    <property type="molecule type" value="Genomic_DNA"/>
</dbReference>
<feature type="active site" description="Proton donor" evidence="4">
    <location>
        <position position="53"/>
    </location>
</feature>
<feature type="binding site" evidence="5">
    <location>
        <position position="116"/>
    </location>
    <ligand>
        <name>substrate</name>
    </ligand>
</feature>
<dbReference type="PRINTS" id="PR00069">
    <property type="entry name" value="ALDKETRDTASE"/>
</dbReference>
<evidence type="ECO:0000256" key="5">
    <source>
        <dbReference type="PIRSR" id="PIRSR000097-2"/>
    </source>
</evidence>
<evidence type="ECO:0000259" key="7">
    <source>
        <dbReference type="Pfam" id="PF00248"/>
    </source>
</evidence>
<proteinExistence type="inferred from homology"/>
<feature type="domain" description="NADP-dependent oxidoreductase" evidence="7">
    <location>
        <begin position="21"/>
        <end position="266"/>
    </location>
</feature>
<dbReference type="InterPro" id="IPR018170">
    <property type="entry name" value="Aldo/ket_reductase_CS"/>
</dbReference>
<dbReference type="PROSITE" id="PS00062">
    <property type="entry name" value="ALDOKETO_REDUCTASE_2"/>
    <property type="match status" value="1"/>
</dbReference>
<evidence type="ECO:0000313" key="9">
    <source>
        <dbReference type="Proteomes" id="UP000824231"/>
    </source>
</evidence>
<dbReference type="CDD" id="cd19071">
    <property type="entry name" value="AKR_AKR1-5-like"/>
    <property type="match status" value="1"/>
</dbReference>
<dbReference type="Pfam" id="PF00248">
    <property type="entry name" value="Aldo_ket_red"/>
    <property type="match status" value="1"/>
</dbReference>
<dbReference type="PIRSF" id="PIRSF000097">
    <property type="entry name" value="AKR"/>
    <property type="match status" value="1"/>
</dbReference>
<dbReference type="PANTHER" id="PTHR43827:SF3">
    <property type="entry name" value="NADP-DEPENDENT OXIDOREDUCTASE DOMAIN-CONTAINING PROTEIN"/>
    <property type="match status" value="1"/>
</dbReference>
<keyword evidence="3" id="KW-0560">Oxidoreductase</keyword>
<dbReference type="InterPro" id="IPR023210">
    <property type="entry name" value="NADP_OxRdtase_dom"/>
</dbReference>
<evidence type="ECO:0000256" key="4">
    <source>
        <dbReference type="PIRSR" id="PIRSR000097-1"/>
    </source>
</evidence>
<dbReference type="PANTHER" id="PTHR43827">
    <property type="entry name" value="2,5-DIKETO-D-GLUCONIC ACID REDUCTASE"/>
    <property type="match status" value="1"/>
</dbReference>
<dbReference type="InterPro" id="IPR036812">
    <property type="entry name" value="NAD(P)_OxRdtase_dom_sf"/>
</dbReference>